<name>A0A9P8PJC3_9ASCO</name>
<proteinExistence type="predicted"/>
<reference evidence="2" key="2">
    <citation type="submission" date="2021-01" db="EMBL/GenBank/DDBJ databases">
        <authorList>
            <person name="Schikora-Tamarit M.A."/>
        </authorList>
    </citation>
    <scope>NUCLEOTIDE SEQUENCE</scope>
    <source>
        <strain evidence="2">CBS6341</strain>
    </source>
</reference>
<evidence type="ECO:0000313" key="3">
    <source>
        <dbReference type="Proteomes" id="UP000769528"/>
    </source>
</evidence>
<gene>
    <name evidence="2" type="ORF">WICMUC_004314</name>
</gene>
<comment type="caution">
    <text evidence="2">The sequence shown here is derived from an EMBL/GenBank/DDBJ whole genome shotgun (WGS) entry which is preliminary data.</text>
</comment>
<protein>
    <submittedName>
        <fullName evidence="2">Uncharacterized protein</fullName>
    </submittedName>
</protein>
<dbReference type="AlphaFoldDB" id="A0A9P8PJC3"/>
<feature type="compositionally biased region" description="Low complexity" evidence="1">
    <location>
        <begin position="24"/>
        <end position="76"/>
    </location>
</feature>
<evidence type="ECO:0000313" key="2">
    <source>
        <dbReference type="EMBL" id="KAH3672342.1"/>
    </source>
</evidence>
<sequence length="313" mass="35739">MQRSQSSKNSLNIDHYKPKNIWKSFTSSNNSNNNISKNIPNVTNTNYKSSSNNNNSKIQSKSSIKSSNSINSSKSNRQSLKKISSLTNINYLSKTLSVEEQNNFNSKKNRHLSIYDFPKDNQLDNNNIIIKDSKELEFYNNLLKVNSIQEDDDEEEEEALNQSIDIKDNLSSALEDYKLFIQTDSLYNSNDPDNNDNDNDNDNDHNNSKSLSSSCSIPSFNSSIDSINSESSIIHLSNSLWVGSKIFNSNDDSTYNLSSIMNNRHEINTCFDDIDSNEIFKDDIVNINQDYNQNGKKSINNKYKLHRTSLKFI</sequence>
<organism evidence="2 3">
    <name type="scientific">Wickerhamomyces mucosus</name>
    <dbReference type="NCBI Taxonomy" id="1378264"/>
    <lineage>
        <taxon>Eukaryota</taxon>
        <taxon>Fungi</taxon>
        <taxon>Dikarya</taxon>
        <taxon>Ascomycota</taxon>
        <taxon>Saccharomycotina</taxon>
        <taxon>Saccharomycetes</taxon>
        <taxon>Phaffomycetales</taxon>
        <taxon>Wickerhamomycetaceae</taxon>
        <taxon>Wickerhamomyces</taxon>
    </lineage>
</organism>
<keyword evidence="3" id="KW-1185">Reference proteome</keyword>
<dbReference type="Proteomes" id="UP000769528">
    <property type="component" value="Unassembled WGS sequence"/>
</dbReference>
<reference evidence="2" key="1">
    <citation type="journal article" date="2021" name="Open Biol.">
        <title>Shared evolutionary footprints suggest mitochondrial oxidative damage underlies multiple complex I losses in fungi.</title>
        <authorList>
            <person name="Schikora-Tamarit M.A."/>
            <person name="Marcet-Houben M."/>
            <person name="Nosek J."/>
            <person name="Gabaldon T."/>
        </authorList>
    </citation>
    <scope>NUCLEOTIDE SEQUENCE</scope>
    <source>
        <strain evidence="2">CBS6341</strain>
    </source>
</reference>
<accession>A0A9P8PJC3</accession>
<feature type="region of interest" description="Disordered" evidence="1">
    <location>
        <begin position="185"/>
        <end position="215"/>
    </location>
</feature>
<dbReference type="EMBL" id="JAEUBF010001156">
    <property type="protein sequence ID" value="KAH3672342.1"/>
    <property type="molecule type" value="Genomic_DNA"/>
</dbReference>
<feature type="region of interest" description="Disordered" evidence="1">
    <location>
        <begin position="24"/>
        <end position="79"/>
    </location>
</feature>
<evidence type="ECO:0000256" key="1">
    <source>
        <dbReference type="SAM" id="MobiDB-lite"/>
    </source>
</evidence>